<evidence type="ECO:0000256" key="1">
    <source>
        <dbReference type="SAM" id="Phobius"/>
    </source>
</evidence>
<protein>
    <submittedName>
        <fullName evidence="3">Uncharacterized protein</fullName>
    </submittedName>
</protein>
<feature type="signal peptide" evidence="2">
    <location>
        <begin position="1"/>
        <end position="19"/>
    </location>
</feature>
<keyword evidence="4" id="KW-1185">Reference proteome</keyword>
<dbReference type="EMBL" id="RSCD01000001">
    <property type="protein sequence ID" value="RSH95432.1"/>
    <property type="molecule type" value="Genomic_DNA"/>
</dbReference>
<sequence length="66" mass="7271">MLLQFRLLLYLTPLVAVAAAPLQPRATFASSTTGVFSNNWVLIVIIVGAIAAFFIFGTIIFRCVRR</sequence>
<name>A0A427YWF9_9TREE</name>
<keyword evidence="1" id="KW-0812">Transmembrane</keyword>
<proteinExistence type="predicted"/>
<organism evidence="3 4">
    <name type="scientific">Saitozyma podzolica</name>
    <dbReference type="NCBI Taxonomy" id="1890683"/>
    <lineage>
        <taxon>Eukaryota</taxon>
        <taxon>Fungi</taxon>
        <taxon>Dikarya</taxon>
        <taxon>Basidiomycota</taxon>
        <taxon>Agaricomycotina</taxon>
        <taxon>Tremellomycetes</taxon>
        <taxon>Tremellales</taxon>
        <taxon>Trimorphomycetaceae</taxon>
        <taxon>Saitozyma</taxon>
    </lineage>
</organism>
<keyword evidence="1" id="KW-1133">Transmembrane helix</keyword>
<feature type="transmembrane region" description="Helical" evidence="1">
    <location>
        <begin position="39"/>
        <end position="61"/>
    </location>
</feature>
<evidence type="ECO:0000313" key="4">
    <source>
        <dbReference type="Proteomes" id="UP000279259"/>
    </source>
</evidence>
<dbReference type="Proteomes" id="UP000279259">
    <property type="component" value="Unassembled WGS sequence"/>
</dbReference>
<comment type="caution">
    <text evidence="3">The sequence shown here is derived from an EMBL/GenBank/DDBJ whole genome shotgun (WGS) entry which is preliminary data.</text>
</comment>
<evidence type="ECO:0000313" key="3">
    <source>
        <dbReference type="EMBL" id="RSH95432.1"/>
    </source>
</evidence>
<evidence type="ECO:0000256" key="2">
    <source>
        <dbReference type="SAM" id="SignalP"/>
    </source>
</evidence>
<keyword evidence="2" id="KW-0732">Signal</keyword>
<gene>
    <name evidence="3" type="ORF">EHS25_000522</name>
</gene>
<accession>A0A427YWF9</accession>
<reference evidence="3 4" key="1">
    <citation type="submission" date="2018-11" db="EMBL/GenBank/DDBJ databases">
        <title>Genome sequence of Saitozyma podzolica DSM 27192.</title>
        <authorList>
            <person name="Aliyu H."/>
            <person name="Gorte O."/>
            <person name="Ochsenreither K."/>
        </authorList>
    </citation>
    <scope>NUCLEOTIDE SEQUENCE [LARGE SCALE GENOMIC DNA]</scope>
    <source>
        <strain evidence="3 4">DSM 27192</strain>
    </source>
</reference>
<dbReference type="AlphaFoldDB" id="A0A427YWF9"/>
<keyword evidence="1" id="KW-0472">Membrane</keyword>
<feature type="chain" id="PRO_5019160782" evidence="2">
    <location>
        <begin position="20"/>
        <end position="66"/>
    </location>
</feature>